<dbReference type="AlphaFoldDB" id="A0A235BNS9"/>
<evidence type="ECO:0000313" key="6">
    <source>
        <dbReference type="EMBL" id="OYD13832.1"/>
    </source>
</evidence>
<comment type="caution">
    <text evidence="6">The sequence shown here is derived from an EMBL/GenBank/DDBJ whole genome shotgun (WGS) entry which is preliminary data.</text>
</comment>
<keyword evidence="2 5" id="KW-0812">Transmembrane</keyword>
<dbReference type="InterPro" id="IPR019109">
    <property type="entry name" value="MamF_MmsF"/>
</dbReference>
<accession>A0A235BNS9</accession>
<proteinExistence type="predicted"/>
<gene>
    <name evidence="6" type="ORF">CH333_09855</name>
</gene>
<evidence type="ECO:0000256" key="3">
    <source>
        <dbReference type="ARBA" id="ARBA00022989"/>
    </source>
</evidence>
<dbReference type="Proteomes" id="UP000215215">
    <property type="component" value="Unassembled WGS sequence"/>
</dbReference>
<dbReference type="Pfam" id="PF09685">
    <property type="entry name" value="MamF_MmsF"/>
    <property type="match status" value="1"/>
</dbReference>
<keyword evidence="3 5" id="KW-1133">Transmembrane helix</keyword>
<feature type="transmembrane region" description="Helical" evidence="5">
    <location>
        <begin position="20"/>
        <end position="39"/>
    </location>
</feature>
<evidence type="ECO:0000256" key="1">
    <source>
        <dbReference type="ARBA" id="ARBA00004141"/>
    </source>
</evidence>
<sequence length="116" mass="13258">MEEKKTTETVPSEEETIEEGKIFAFLGYWGILFLIPILAKKDNRFAVFHGKQGLILFILEIIVGILGLIPFIGWFVIRPLGYIFCGIMSIIGMVQSLSGKYWKMPWLGQYAEKINI</sequence>
<reference evidence="6 7" key="1">
    <citation type="submission" date="2017-07" db="EMBL/GenBank/DDBJ databases">
        <title>Recovery of genomes from metagenomes via a dereplication, aggregation, and scoring strategy.</title>
        <authorList>
            <person name="Sieber C.M."/>
            <person name="Probst A.J."/>
            <person name="Sharrar A."/>
            <person name="Thomas B.C."/>
            <person name="Hess M."/>
            <person name="Tringe S.G."/>
            <person name="Banfield J.F."/>
        </authorList>
    </citation>
    <scope>NUCLEOTIDE SEQUENCE [LARGE SCALE GENOMIC DNA]</scope>
    <source>
        <strain evidence="6">JGI_Cruoil_03_44_89</strain>
    </source>
</reference>
<feature type="transmembrane region" description="Helical" evidence="5">
    <location>
        <begin position="80"/>
        <end position="97"/>
    </location>
</feature>
<comment type="subcellular location">
    <subcellularLocation>
        <location evidence="1">Membrane</location>
        <topology evidence="1">Multi-pass membrane protein</topology>
    </subcellularLocation>
</comment>
<organism evidence="6 7">
    <name type="scientific">candidate division WOR-3 bacterium JGI_Cruoil_03_44_89</name>
    <dbReference type="NCBI Taxonomy" id="1973748"/>
    <lineage>
        <taxon>Bacteria</taxon>
        <taxon>Bacteria division WOR-3</taxon>
    </lineage>
</organism>
<evidence type="ECO:0008006" key="8">
    <source>
        <dbReference type="Google" id="ProtNLM"/>
    </source>
</evidence>
<protein>
    <recommendedName>
        <fullName evidence="8">DUF4870 domain-containing protein</fullName>
    </recommendedName>
</protein>
<dbReference type="EMBL" id="NOZQ01000214">
    <property type="protein sequence ID" value="OYD13832.1"/>
    <property type="molecule type" value="Genomic_DNA"/>
</dbReference>
<evidence type="ECO:0000313" key="7">
    <source>
        <dbReference type="Proteomes" id="UP000215215"/>
    </source>
</evidence>
<evidence type="ECO:0000256" key="5">
    <source>
        <dbReference type="SAM" id="Phobius"/>
    </source>
</evidence>
<evidence type="ECO:0000256" key="2">
    <source>
        <dbReference type="ARBA" id="ARBA00022692"/>
    </source>
</evidence>
<keyword evidence="4 5" id="KW-0472">Membrane</keyword>
<evidence type="ECO:0000256" key="4">
    <source>
        <dbReference type="ARBA" id="ARBA00023136"/>
    </source>
</evidence>
<name>A0A235BNS9_UNCW3</name>
<feature type="transmembrane region" description="Helical" evidence="5">
    <location>
        <begin position="54"/>
        <end position="74"/>
    </location>
</feature>